<dbReference type="EMBL" id="CCRF01000103">
    <property type="protein sequence ID" value="CEE03270.1"/>
    <property type="molecule type" value="Genomic_DNA"/>
</dbReference>
<organism evidence="1 2">
    <name type="scientific">Caldibacillus thermoamylovorans</name>
    <dbReference type="NCBI Taxonomy" id="35841"/>
    <lineage>
        <taxon>Bacteria</taxon>
        <taxon>Bacillati</taxon>
        <taxon>Bacillota</taxon>
        <taxon>Bacilli</taxon>
        <taxon>Bacillales</taxon>
        <taxon>Bacillaceae</taxon>
        <taxon>Caldibacillus</taxon>
    </lineage>
</organism>
<protein>
    <recommendedName>
        <fullName evidence="3">Methyltransferase</fullName>
    </recommendedName>
</protein>
<evidence type="ECO:0000313" key="1">
    <source>
        <dbReference type="EMBL" id="CEE03270.1"/>
    </source>
</evidence>
<proteinExistence type="predicted"/>
<keyword evidence="2" id="KW-1185">Reference proteome</keyword>
<gene>
    <name evidence="1" type="ORF">BT1A1_3489</name>
</gene>
<evidence type="ECO:0000313" key="2">
    <source>
        <dbReference type="Proteomes" id="UP000040576"/>
    </source>
</evidence>
<dbReference type="AlphaFoldDB" id="A0A090J5S7"/>
<accession>A0A090J5S7</accession>
<evidence type="ECO:0008006" key="3">
    <source>
        <dbReference type="Google" id="ProtNLM"/>
    </source>
</evidence>
<reference evidence="1 2" key="1">
    <citation type="submission" date="2014-07" db="EMBL/GenBank/DDBJ databases">
        <authorList>
            <person name="Wibberg Daniel"/>
        </authorList>
    </citation>
    <scope>NUCLEOTIDE SEQUENCE [LARGE SCALE GENOMIC DNA]</scope>
</reference>
<dbReference type="RefSeq" id="WP_034773561.1">
    <property type="nucleotide sequence ID" value="NZ_CCRF01000103.1"/>
</dbReference>
<dbReference type="Proteomes" id="UP000040576">
    <property type="component" value="Unassembled WGS sequence"/>
</dbReference>
<sequence length="83" mass="9127">MNKVLVEIFLPAANQSFDVYIPLESRMSEVLVLVSSLLSDLSDGKYKATQDAVLCDAETGIIFNINMTVFELGIKNGSKLMLI</sequence>
<name>A0A090J5S7_9BACI</name>